<keyword evidence="11" id="KW-0067">ATP-binding</keyword>
<evidence type="ECO:0000256" key="7">
    <source>
        <dbReference type="ARBA" id="ARBA00022741"/>
    </source>
</evidence>
<feature type="region of interest" description="Disordered" evidence="16">
    <location>
        <begin position="206"/>
        <end position="295"/>
    </location>
</feature>
<dbReference type="Gene3D" id="3.40.50.300">
    <property type="entry name" value="P-loop containing nucleotide triphosphate hydrolases"/>
    <property type="match status" value="2"/>
</dbReference>
<dbReference type="Pfam" id="PF00271">
    <property type="entry name" value="Helicase_C"/>
    <property type="match status" value="1"/>
</dbReference>
<dbReference type="InterPro" id="IPR014001">
    <property type="entry name" value="Helicase_ATP-bd"/>
</dbReference>
<dbReference type="InterPro" id="IPR011545">
    <property type="entry name" value="DEAD/DEAH_box_helicase_dom"/>
</dbReference>
<evidence type="ECO:0000313" key="20">
    <source>
        <dbReference type="Proteomes" id="UP000694844"/>
    </source>
</evidence>
<evidence type="ECO:0000256" key="6">
    <source>
        <dbReference type="ARBA" id="ARBA00022723"/>
    </source>
</evidence>
<keyword evidence="4" id="KW-0963">Cytoplasm</keyword>
<sequence>MKVIEYIQIWNTHTSNTMLVLYQPLLEECIGGTDLLSDLSDVIDRDGRLAVRNAGKAGGPKRSMQVLLELMHASPHREKWKFFYKAMKNNDFKHVVTALQEETIPESVRLPYRNVLLQPENLNRLNILIDPGVQNDLTEKQLLSNEDVENIRSEKEMTGSDPAAILVTLDRLWRRRNEWLDDLSDILKLSGMDDLVETLLQYNQEQTNPKQIQVPDTDELEEEDDTELTKPKTLSGALGMGSNSRALGMGSSSRPETSTDSDLPALPDRVGTSLCFSNEDDTSRGTTLPVRVGTSLPPISNGSSCLSTNLNESNTSLPLPDQVRVTLSNAEETDQTTANTERMRGVDILNTHGNYNTAMVEELGEQLDATIERSLHRNDSTFYQDEESVVSSSFDDNESKTEKETDEATEKETFPTLEMRKYQLELAELAVAGQNTIICAETGTGKTYVALYVTEQHLASRKDARVVFLARTNALLEQQYEKFSHFLYKHKVYLLKTDKTAAMGRKLAMAKETHQVFFMTPQILLNNINSQQISLPEISLLIMDECHHTRKREPYNNVMKQYLTMKRRGDKCLPLPQVLGLTATIGVGKSSTLEGAVSHILSVCASLDVLDISKVKQNKEELKSHVEVPTRETRKLMEKEKDVPKQIILDKMEMIENYVGKTEVVNQPKLKKQWDRKAKKKREGKQYQKWTIHFRNRVMCKLKSDPKLLRKLHVALTHLSIYNEALGVNYLMNSTHVADYIQQKLADDIKQHQLMLKEKPASIDDAEDQFMRHGEEVCQELRSMKGVLNDHLKTLRDFLVDLRSNHGDSIKGMIFVETRATAFALAKYITEELEMMKFKAAPFTGSKSSDSSEGMQEDEKVETLKKYRKGEINLLVATSVGSEGIDVPDCNFIITYNYTGNEADIMQMSGRARKKDSTVTHISDQVIQRREETSLQKALLMERAFDRLNDMKDEDRHRKIKDQQKTIQNTDLGSFFLENNVVKARTDFSVICWKCQAFAGNSSDIRIYTGQHRITLNPDFNTRCIFEDLDETSRFKKRIIRCKKCKTKWGTTFALDALEVPVLKVKAFLFVPGYNLDHWKERKRFKAWGKVEFFIDTIGKSQLMEILTKEKSGAPATEPEPLS</sequence>
<dbReference type="SUPFAM" id="SSF52540">
    <property type="entry name" value="P-loop containing nucleoside triphosphate hydrolases"/>
    <property type="match status" value="2"/>
</dbReference>
<dbReference type="InterPro" id="IPR041204">
    <property type="entry name" value="RIG-I-like_C"/>
</dbReference>
<dbReference type="Pfam" id="PF11648">
    <property type="entry name" value="RIG-I_C-RD"/>
    <property type="match status" value="1"/>
</dbReference>
<feature type="domain" description="Helicase ATP-binding" evidence="17">
    <location>
        <begin position="427"/>
        <end position="603"/>
    </location>
</feature>
<dbReference type="OrthoDB" id="416741at2759"/>
<evidence type="ECO:0000256" key="4">
    <source>
        <dbReference type="ARBA" id="ARBA00022490"/>
    </source>
</evidence>
<gene>
    <name evidence="21" type="primary">LOC111134530</name>
</gene>
<dbReference type="InterPro" id="IPR011029">
    <property type="entry name" value="DEATH-like_dom_sf"/>
</dbReference>
<evidence type="ECO:0000259" key="18">
    <source>
        <dbReference type="PROSITE" id="PS51194"/>
    </source>
</evidence>
<dbReference type="AlphaFoldDB" id="A0A8B8EI96"/>
<feature type="compositionally biased region" description="Basic and acidic residues" evidence="16">
    <location>
        <begin position="397"/>
        <end position="411"/>
    </location>
</feature>
<dbReference type="KEGG" id="cvn:111134530"/>
<evidence type="ECO:0000256" key="16">
    <source>
        <dbReference type="SAM" id="MobiDB-lite"/>
    </source>
</evidence>
<comment type="catalytic activity">
    <reaction evidence="15">
        <text>ATP + H2O = ADP + phosphate + H(+)</text>
        <dbReference type="Rhea" id="RHEA:13065"/>
        <dbReference type="ChEBI" id="CHEBI:15377"/>
        <dbReference type="ChEBI" id="CHEBI:15378"/>
        <dbReference type="ChEBI" id="CHEBI:30616"/>
        <dbReference type="ChEBI" id="CHEBI:43474"/>
        <dbReference type="ChEBI" id="CHEBI:456216"/>
        <dbReference type="EC" id="3.6.4.13"/>
    </reaction>
    <physiologicalReaction direction="left-to-right" evidence="15">
        <dbReference type="Rhea" id="RHEA:13066"/>
    </physiologicalReaction>
</comment>
<keyword evidence="12" id="KW-0391">Immunity</keyword>
<evidence type="ECO:0000256" key="3">
    <source>
        <dbReference type="ARBA" id="ARBA00012552"/>
    </source>
</evidence>
<name>A0A8B8EI96_CRAVI</name>
<dbReference type="Pfam" id="PF18119">
    <property type="entry name" value="RIG-I_C"/>
    <property type="match status" value="1"/>
</dbReference>
<dbReference type="CDD" id="cd15804">
    <property type="entry name" value="RLR_C"/>
    <property type="match status" value="1"/>
</dbReference>
<dbReference type="SMART" id="SM00490">
    <property type="entry name" value="HELICc"/>
    <property type="match status" value="1"/>
</dbReference>
<evidence type="ECO:0000256" key="15">
    <source>
        <dbReference type="ARBA" id="ARBA00049390"/>
    </source>
</evidence>
<feature type="compositionally biased region" description="Polar residues" evidence="16">
    <location>
        <begin position="241"/>
        <end position="261"/>
    </location>
</feature>
<keyword evidence="8" id="KW-0378">Hydrolase</keyword>
<keyword evidence="13" id="KW-0694">RNA-binding</keyword>
<dbReference type="Gene3D" id="1.10.533.10">
    <property type="entry name" value="Death Domain, Fas"/>
    <property type="match status" value="2"/>
</dbReference>
<evidence type="ECO:0000259" key="17">
    <source>
        <dbReference type="PROSITE" id="PS51192"/>
    </source>
</evidence>
<dbReference type="InterPro" id="IPR038557">
    <property type="entry name" value="RLR_C_sf"/>
</dbReference>
<feature type="domain" description="RLR CTR" evidence="19">
    <location>
        <begin position="977"/>
        <end position="1105"/>
    </location>
</feature>
<evidence type="ECO:0000313" key="21">
    <source>
        <dbReference type="RefSeq" id="XP_022339356.1"/>
    </source>
</evidence>
<dbReference type="InterPro" id="IPR021673">
    <property type="entry name" value="RLR_CTR"/>
</dbReference>
<dbReference type="GO" id="GO:0005737">
    <property type="term" value="C:cytoplasm"/>
    <property type="evidence" value="ECO:0007669"/>
    <property type="project" value="UniProtKB-SubCell"/>
</dbReference>
<keyword evidence="14" id="KW-0051">Antiviral defense</keyword>
<proteinExistence type="inferred from homology"/>
<feature type="compositionally biased region" description="Acidic residues" evidence="16">
    <location>
        <begin position="216"/>
        <end position="226"/>
    </location>
</feature>
<dbReference type="GO" id="GO:0005524">
    <property type="term" value="F:ATP binding"/>
    <property type="evidence" value="ECO:0007669"/>
    <property type="project" value="UniProtKB-KW"/>
</dbReference>
<dbReference type="GO" id="GO:0003723">
    <property type="term" value="F:RNA binding"/>
    <property type="evidence" value="ECO:0007669"/>
    <property type="project" value="UniProtKB-KW"/>
</dbReference>
<keyword evidence="7" id="KW-0547">Nucleotide-binding</keyword>
<evidence type="ECO:0000256" key="14">
    <source>
        <dbReference type="ARBA" id="ARBA00023118"/>
    </source>
</evidence>
<dbReference type="Proteomes" id="UP000694844">
    <property type="component" value="Chromosome 5"/>
</dbReference>
<comment type="similarity">
    <text evidence="2">Belongs to the helicase family. RLR subfamily.</text>
</comment>
<evidence type="ECO:0000256" key="1">
    <source>
        <dbReference type="ARBA" id="ARBA00004496"/>
    </source>
</evidence>
<keyword evidence="10" id="KW-0862">Zinc</keyword>
<evidence type="ECO:0000256" key="10">
    <source>
        <dbReference type="ARBA" id="ARBA00022833"/>
    </source>
</evidence>
<dbReference type="GO" id="GO:0051607">
    <property type="term" value="P:defense response to virus"/>
    <property type="evidence" value="ECO:0007669"/>
    <property type="project" value="UniProtKB-KW"/>
</dbReference>
<dbReference type="PANTHER" id="PTHR14074">
    <property type="entry name" value="HELICASE WITH DEATH DOMAIN-RELATED"/>
    <property type="match status" value="1"/>
</dbReference>
<dbReference type="PROSITE" id="PS51194">
    <property type="entry name" value="HELICASE_CTER"/>
    <property type="match status" value="1"/>
</dbReference>
<accession>A0A8B8EI96</accession>
<dbReference type="EC" id="3.6.4.13" evidence="3"/>
<dbReference type="Gene3D" id="2.170.150.30">
    <property type="entry name" value="RIG-I-like receptor, C-terminal regulatory domain"/>
    <property type="match status" value="1"/>
</dbReference>
<dbReference type="PROSITE" id="PS51789">
    <property type="entry name" value="RLR_CTR"/>
    <property type="match status" value="1"/>
</dbReference>
<evidence type="ECO:0000256" key="5">
    <source>
        <dbReference type="ARBA" id="ARBA00022588"/>
    </source>
</evidence>
<evidence type="ECO:0000256" key="11">
    <source>
        <dbReference type="ARBA" id="ARBA00022840"/>
    </source>
</evidence>
<dbReference type="InterPro" id="IPR027417">
    <property type="entry name" value="P-loop_NTPase"/>
</dbReference>
<comment type="subcellular location">
    <subcellularLocation>
        <location evidence="1">Cytoplasm</location>
    </subcellularLocation>
</comment>
<protein>
    <recommendedName>
        <fullName evidence="3">RNA helicase</fullName>
        <ecNumber evidence="3">3.6.4.13</ecNumber>
    </recommendedName>
</protein>
<dbReference type="GO" id="GO:0016787">
    <property type="term" value="F:hydrolase activity"/>
    <property type="evidence" value="ECO:0007669"/>
    <property type="project" value="UniProtKB-KW"/>
</dbReference>
<dbReference type="GeneID" id="111134530"/>
<dbReference type="InterPro" id="IPR051363">
    <property type="entry name" value="RLR_Helicase"/>
</dbReference>
<keyword evidence="9 21" id="KW-0347">Helicase</keyword>
<evidence type="ECO:0000256" key="13">
    <source>
        <dbReference type="ARBA" id="ARBA00022884"/>
    </source>
</evidence>
<keyword evidence="20" id="KW-1185">Reference proteome</keyword>
<evidence type="ECO:0000256" key="8">
    <source>
        <dbReference type="ARBA" id="ARBA00022801"/>
    </source>
</evidence>
<dbReference type="PROSITE" id="PS51192">
    <property type="entry name" value="HELICASE_ATP_BIND_1"/>
    <property type="match status" value="1"/>
</dbReference>
<feature type="region of interest" description="Disordered" evidence="16">
    <location>
        <begin position="379"/>
        <end position="411"/>
    </location>
</feature>
<dbReference type="InterPro" id="IPR001650">
    <property type="entry name" value="Helicase_C-like"/>
</dbReference>
<keyword evidence="5" id="KW-0399">Innate immunity</keyword>
<feature type="domain" description="Helicase C-terminal" evidence="18">
    <location>
        <begin position="794"/>
        <end position="952"/>
    </location>
</feature>
<organism evidence="20 21">
    <name type="scientific">Crassostrea virginica</name>
    <name type="common">Eastern oyster</name>
    <dbReference type="NCBI Taxonomy" id="6565"/>
    <lineage>
        <taxon>Eukaryota</taxon>
        <taxon>Metazoa</taxon>
        <taxon>Spiralia</taxon>
        <taxon>Lophotrochozoa</taxon>
        <taxon>Mollusca</taxon>
        <taxon>Bivalvia</taxon>
        <taxon>Autobranchia</taxon>
        <taxon>Pteriomorphia</taxon>
        <taxon>Ostreida</taxon>
        <taxon>Ostreoidea</taxon>
        <taxon>Ostreidae</taxon>
        <taxon>Crassostrea</taxon>
    </lineage>
</organism>
<evidence type="ECO:0000256" key="12">
    <source>
        <dbReference type="ARBA" id="ARBA00022859"/>
    </source>
</evidence>
<evidence type="ECO:0000256" key="2">
    <source>
        <dbReference type="ARBA" id="ARBA00006866"/>
    </source>
</evidence>
<dbReference type="GO" id="GO:0045087">
    <property type="term" value="P:innate immune response"/>
    <property type="evidence" value="ECO:0007669"/>
    <property type="project" value="UniProtKB-KW"/>
</dbReference>
<dbReference type="RefSeq" id="XP_022339356.1">
    <property type="nucleotide sequence ID" value="XM_022483648.1"/>
</dbReference>
<dbReference type="PANTHER" id="PTHR14074:SF16">
    <property type="entry name" value="ANTIVIRAL INNATE IMMUNE RESPONSE RECEPTOR RIG-I"/>
    <property type="match status" value="1"/>
</dbReference>
<dbReference type="GO" id="GO:0003724">
    <property type="term" value="F:RNA helicase activity"/>
    <property type="evidence" value="ECO:0007669"/>
    <property type="project" value="UniProtKB-EC"/>
</dbReference>
<reference evidence="21" key="1">
    <citation type="submission" date="2025-08" db="UniProtKB">
        <authorList>
            <consortium name="RefSeq"/>
        </authorList>
    </citation>
    <scope>IDENTIFICATION</scope>
    <source>
        <tissue evidence="21">Whole sample</tissue>
    </source>
</reference>
<dbReference type="GO" id="GO:0046872">
    <property type="term" value="F:metal ion binding"/>
    <property type="evidence" value="ECO:0007669"/>
    <property type="project" value="UniProtKB-KW"/>
</dbReference>
<evidence type="ECO:0000259" key="19">
    <source>
        <dbReference type="PROSITE" id="PS51789"/>
    </source>
</evidence>
<dbReference type="Pfam" id="PF00270">
    <property type="entry name" value="DEAD"/>
    <property type="match status" value="1"/>
</dbReference>
<dbReference type="SMART" id="SM00487">
    <property type="entry name" value="DEXDc"/>
    <property type="match status" value="1"/>
</dbReference>
<evidence type="ECO:0000256" key="9">
    <source>
        <dbReference type="ARBA" id="ARBA00022806"/>
    </source>
</evidence>
<keyword evidence="6" id="KW-0479">Metal-binding</keyword>
<dbReference type="Gene3D" id="1.20.1320.30">
    <property type="match status" value="1"/>
</dbReference>